<dbReference type="InterPro" id="IPR046281">
    <property type="entry name" value="DUF6318"/>
</dbReference>
<protein>
    <submittedName>
        <fullName evidence="4">DUF6318 family protein</fullName>
    </submittedName>
</protein>
<proteinExistence type="predicted"/>
<evidence type="ECO:0000259" key="3">
    <source>
        <dbReference type="Pfam" id="PF19843"/>
    </source>
</evidence>
<feature type="domain" description="DUF6318" evidence="3">
    <location>
        <begin position="49"/>
        <end position="191"/>
    </location>
</feature>
<keyword evidence="2" id="KW-0732">Signal</keyword>
<feature type="compositionally biased region" description="Low complexity" evidence="1">
    <location>
        <begin position="23"/>
        <end position="60"/>
    </location>
</feature>
<evidence type="ECO:0000256" key="1">
    <source>
        <dbReference type="SAM" id="MobiDB-lite"/>
    </source>
</evidence>
<feature type="region of interest" description="Disordered" evidence="1">
    <location>
        <begin position="23"/>
        <end position="71"/>
    </location>
</feature>
<dbReference type="EMBL" id="CP107020">
    <property type="protein sequence ID" value="UYG17561.1"/>
    <property type="molecule type" value="Genomic_DNA"/>
</dbReference>
<feature type="signal peptide" evidence="2">
    <location>
        <begin position="1"/>
        <end position="21"/>
    </location>
</feature>
<reference evidence="4" key="1">
    <citation type="submission" date="2022-10" db="EMBL/GenBank/DDBJ databases">
        <title>Whole-Genome Sequencing of Brachybacterium huguangmaarense BRM-3, Isolated from Betula schmidtii.</title>
        <authorList>
            <person name="Haam D."/>
        </authorList>
    </citation>
    <scope>NUCLEOTIDE SEQUENCE</scope>
    <source>
        <strain evidence="4">BRM-3</strain>
    </source>
</reference>
<dbReference type="RefSeq" id="WP_263594770.1">
    <property type="nucleotide sequence ID" value="NZ_CP107020.1"/>
</dbReference>
<dbReference type="PROSITE" id="PS51257">
    <property type="entry name" value="PROKAR_LIPOPROTEIN"/>
    <property type="match status" value="1"/>
</dbReference>
<dbReference type="Pfam" id="PF19843">
    <property type="entry name" value="DUF6318"/>
    <property type="match status" value="1"/>
</dbReference>
<organism evidence="4 5">
    <name type="scientific">Brachybacterium huguangmaarense</name>
    <dbReference type="NCBI Taxonomy" id="1652028"/>
    <lineage>
        <taxon>Bacteria</taxon>
        <taxon>Bacillati</taxon>
        <taxon>Actinomycetota</taxon>
        <taxon>Actinomycetes</taxon>
        <taxon>Micrococcales</taxon>
        <taxon>Dermabacteraceae</taxon>
        <taxon>Brachybacterium</taxon>
    </lineage>
</organism>
<gene>
    <name evidence="4" type="ORF">BRM3_03780</name>
</gene>
<name>A0ABY6G441_9MICO</name>
<evidence type="ECO:0000313" key="4">
    <source>
        <dbReference type="EMBL" id="UYG17561.1"/>
    </source>
</evidence>
<dbReference type="Proteomes" id="UP001164305">
    <property type="component" value="Chromosome"/>
</dbReference>
<sequence>MTLRRALVITAVSALALGLAACEGGADEPSPSSTAATTTASPTEPTTASATTSQPAVAAPDPSAYPGMDEQTEEGAMQAYKFFWDTLIYGYQTGDSTPFRGLSSADCSYCIDAARDIDGFRDRDEYWGPVELSEHFLNAQSEAEDQFVVSYGFSLSEHDEPSNVAGERTSDPETAYGAAGRLKWDGSHWVVQAVDLET</sequence>
<keyword evidence="5" id="KW-1185">Reference proteome</keyword>
<evidence type="ECO:0000313" key="5">
    <source>
        <dbReference type="Proteomes" id="UP001164305"/>
    </source>
</evidence>
<accession>A0ABY6G441</accession>
<feature type="chain" id="PRO_5046054507" evidence="2">
    <location>
        <begin position="22"/>
        <end position="198"/>
    </location>
</feature>
<evidence type="ECO:0000256" key="2">
    <source>
        <dbReference type="SAM" id="SignalP"/>
    </source>
</evidence>